<dbReference type="SUPFAM" id="SSF51366">
    <property type="entry name" value="Ribulose-phoshate binding barrel"/>
    <property type="match status" value="1"/>
</dbReference>
<evidence type="ECO:0000256" key="9">
    <source>
        <dbReference type="HAMAP-Rule" id="MF_00135"/>
    </source>
</evidence>
<dbReference type="Proteomes" id="UP000295131">
    <property type="component" value="Unassembled WGS sequence"/>
</dbReference>
<dbReference type="RefSeq" id="WP_133282691.1">
    <property type="nucleotide sequence ID" value="NZ_SMSI01000001.1"/>
</dbReference>
<dbReference type="AlphaFoldDB" id="A0A4R5PLM7"/>
<dbReference type="GO" id="GO:0000162">
    <property type="term" value="P:L-tryptophan biosynthetic process"/>
    <property type="evidence" value="ECO:0007669"/>
    <property type="project" value="UniProtKB-UniRule"/>
</dbReference>
<dbReference type="InterPro" id="IPR011060">
    <property type="entry name" value="RibuloseP-bd_barrel"/>
</dbReference>
<dbReference type="NCBIfam" id="NF002295">
    <property type="entry name" value="PRK01222.1-1"/>
    <property type="match status" value="1"/>
</dbReference>
<evidence type="ECO:0000256" key="1">
    <source>
        <dbReference type="ARBA" id="ARBA00001164"/>
    </source>
</evidence>
<evidence type="ECO:0000256" key="8">
    <source>
        <dbReference type="ARBA" id="ARBA00023235"/>
    </source>
</evidence>
<gene>
    <name evidence="9" type="primary">trpF</name>
    <name evidence="11" type="ORF">E2A64_01570</name>
</gene>
<comment type="similarity">
    <text evidence="9">Belongs to the TrpF family.</text>
</comment>
<evidence type="ECO:0000256" key="5">
    <source>
        <dbReference type="ARBA" id="ARBA00022605"/>
    </source>
</evidence>
<evidence type="ECO:0000256" key="2">
    <source>
        <dbReference type="ARBA" id="ARBA00004664"/>
    </source>
</evidence>
<dbReference type="OrthoDB" id="9796196at2"/>
<evidence type="ECO:0000256" key="6">
    <source>
        <dbReference type="ARBA" id="ARBA00022822"/>
    </source>
</evidence>
<dbReference type="HAMAP" id="MF_00135">
    <property type="entry name" value="PRAI"/>
    <property type="match status" value="1"/>
</dbReference>
<evidence type="ECO:0000313" key="11">
    <source>
        <dbReference type="EMBL" id="TDH37854.1"/>
    </source>
</evidence>
<evidence type="ECO:0000256" key="4">
    <source>
        <dbReference type="ARBA" id="ARBA00022272"/>
    </source>
</evidence>
<dbReference type="PANTHER" id="PTHR42894:SF1">
    <property type="entry name" value="N-(5'-PHOSPHORIBOSYL)ANTHRANILATE ISOMERASE"/>
    <property type="match status" value="1"/>
</dbReference>
<evidence type="ECO:0000256" key="7">
    <source>
        <dbReference type="ARBA" id="ARBA00023141"/>
    </source>
</evidence>
<evidence type="ECO:0000259" key="10">
    <source>
        <dbReference type="Pfam" id="PF00697"/>
    </source>
</evidence>
<evidence type="ECO:0000256" key="3">
    <source>
        <dbReference type="ARBA" id="ARBA00012572"/>
    </source>
</evidence>
<feature type="domain" description="N-(5'phosphoribosyl) anthranilate isomerase (PRAI)" evidence="10">
    <location>
        <begin position="6"/>
        <end position="208"/>
    </location>
</feature>
<dbReference type="CDD" id="cd00405">
    <property type="entry name" value="PRAI"/>
    <property type="match status" value="1"/>
</dbReference>
<dbReference type="InterPro" id="IPR013785">
    <property type="entry name" value="Aldolase_TIM"/>
</dbReference>
<dbReference type="InterPro" id="IPR044643">
    <property type="entry name" value="TrpF_fam"/>
</dbReference>
<keyword evidence="8 9" id="KW-0413">Isomerase</keyword>
<name>A0A4R5PLM7_9HYPH</name>
<dbReference type="Pfam" id="PF00697">
    <property type="entry name" value="PRAI"/>
    <property type="match status" value="1"/>
</dbReference>
<evidence type="ECO:0000313" key="12">
    <source>
        <dbReference type="Proteomes" id="UP000295131"/>
    </source>
</evidence>
<dbReference type="PANTHER" id="PTHR42894">
    <property type="entry name" value="N-(5'-PHOSPHORIBOSYL)ANTHRANILATE ISOMERASE"/>
    <property type="match status" value="1"/>
</dbReference>
<sequence length="226" mass="23898">MGTKVKFCGLKTPDAVRLAAELGAWKIGFIFFPKSPRHVEVPVAAELAAVARNLGLETTAVTVNASEAELAAIVASIQPDLLQFHGAETPDHVDRMKARFGLPAMKAFSVREASDLDAVGPYRGIADFILFDAKAPRGSELPGGNGVSFDWSLLGGLQPRIDYVLSGGLTVDNIEEALAETGAPFVDVSSGIESAPGIKDPAKMRAFAAAVRRHDETQALTRESVA</sequence>
<protein>
    <recommendedName>
        <fullName evidence="4 9">N-(5'-phosphoribosyl)anthranilate isomerase</fullName>
        <shortName evidence="9">PRAI</shortName>
        <ecNumber evidence="3 9">5.3.1.24</ecNumber>
    </recommendedName>
</protein>
<dbReference type="InterPro" id="IPR001240">
    <property type="entry name" value="PRAI_dom"/>
</dbReference>
<accession>A0A4R5PLM7</accession>
<reference evidence="11 12" key="1">
    <citation type="journal article" date="2013" name="Int. J. Syst. Evol. Microbiol.">
        <title>Hoeflea suaedae sp. nov., an endophytic bacterium isolated from the root of the halophyte Suaeda maritima.</title>
        <authorList>
            <person name="Chung E.J."/>
            <person name="Park J.A."/>
            <person name="Pramanik P."/>
            <person name="Bibi F."/>
            <person name="Jeon C.O."/>
            <person name="Chung Y.R."/>
        </authorList>
    </citation>
    <scope>NUCLEOTIDE SEQUENCE [LARGE SCALE GENOMIC DNA]</scope>
    <source>
        <strain evidence="11 12">YC6898</strain>
    </source>
</reference>
<keyword evidence="12" id="KW-1185">Reference proteome</keyword>
<dbReference type="EMBL" id="SMSI01000001">
    <property type="protein sequence ID" value="TDH37854.1"/>
    <property type="molecule type" value="Genomic_DNA"/>
</dbReference>
<keyword evidence="7 9" id="KW-0057">Aromatic amino acid biosynthesis</keyword>
<dbReference type="EC" id="5.3.1.24" evidence="3 9"/>
<dbReference type="Gene3D" id="3.20.20.70">
    <property type="entry name" value="Aldolase class I"/>
    <property type="match status" value="1"/>
</dbReference>
<comment type="caution">
    <text evidence="11">The sequence shown here is derived from an EMBL/GenBank/DDBJ whole genome shotgun (WGS) entry which is preliminary data.</text>
</comment>
<dbReference type="UniPathway" id="UPA00035">
    <property type="reaction ID" value="UER00042"/>
</dbReference>
<proteinExistence type="inferred from homology"/>
<dbReference type="GO" id="GO:0004640">
    <property type="term" value="F:phosphoribosylanthranilate isomerase activity"/>
    <property type="evidence" value="ECO:0007669"/>
    <property type="project" value="UniProtKB-UniRule"/>
</dbReference>
<comment type="pathway">
    <text evidence="2 9">Amino-acid biosynthesis; L-tryptophan biosynthesis; L-tryptophan from chorismate: step 3/5.</text>
</comment>
<organism evidence="11 12">
    <name type="scientific">Pseudohoeflea suaedae</name>
    <dbReference type="NCBI Taxonomy" id="877384"/>
    <lineage>
        <taxon>Bacteria</taxon>
        <taxon>Pseudomonadati</taxon>
        <taxon>Pseudomonadota</taxon>
        <taxon>Alphaproteobacteria</taxon>
        <taxon>Hyphomicrobiales</taxon>
        <taxon>Rhizobiaceae</taxon>
        <taxon>Pseudohoeflea</taxon>
    </lineage>
</organism>
<keyword evidence="6 9" id="KW-0822">Tryptophan biosynthesis</keyword>
<comment type="catalytic activity">
    <reaction evidence="1 9">
        <text>N-(5-phospho-beta-D-ribosyl)anthranilate = 1-(2-carboxyphenylamino)-1-deoxy-D-ribulose 5-phosphate</text>
        <dbReference type="Rhea" id="RHEA:21540"/>
        <dbReference type="ChEBI" id="CHEBI:18277"/>
        <dbReference type="ChEBI" id="CHEBI:58613"/>
        <dbReference type="EC" id="5.3.1.24"/>
    </reaction>
</comment>
<keyword evidence="5 9" id="KW-0028">Amino-acid biosynthesis</keyword>